<name>A0A4R1FFR9_9NOCA</name>
<sequence length="269" mass="28641">MSLRRNRVPREIHALALSATLSDEGTPVTMPAPVILHGRIARLEPLAPHHVPGLSAASAALDGPAGFTVVPHGEQEARTYVFQAEAAQLAGTALAFAIVTIADECVVGATRFTRLDYWQGPLNWPLSAEPVTSLPGGAIPDAVEIGNTWLTPAVRGGQVNLDAKLLLLTHAFDSWGVRRVTLRADARNLRSRAAIERLGAVSDGVRRAHSRGLDGAVRDTAFYSILRDEWPGVRGRIIEQLAARAALRRAPLIPATVAALRPLASSPIG</sequence>
<feature type="domain" description="N-acetyltransferase" evidence="1">
    <location>
        <begin position="43"/>
        <end position="200"/>
    </location>
</feature>
<dbReference type="Proteomes" id="UP000294856">
    <property type="component" value="Unassembled WGS sequence"/>
</dbReference>
<keyword evidence="3" id="KW-1185">Reference proteome</keyword>
<dbReference type="SUPFAM" id="SSF55729">
    <property type="entry name" value="Acyl-CoA N-acyltransferases (Nat)"/>
    <property type="match status" value="1"/>
</dbReference>
<proteinExistence type="predicted"/>
<reference evidence="2 3" key="1">
    <citation type="submission" date="2019-03" db="EMBL/GenBank/DDBJ databases">
        <title>Genomic Encyclopedia of Type Strains, Phase IV (KMG-IV): sequencing the most valuable type-strain genomes for metagenomic binning, comparative biology and taxonomic classification.</title>
        <authorList>
            <person name="Goeker M."/>
        </authorList>
    </citation>
    <scope>NUCLEOTIDE SEQUENCE [LARGE SCALE GENOMIC DNA]</scope>
    <source>
        <strain evidence="2 3">DSM 44684</strain>
    </source>
</reference>
<comment type="caution">
    <text evidence="2">The sequence shown here is derived from an EMBL/GenBank/DDBJ whole genome shotgun (WGS) entry which is preliminary data.</text>
</comment>
<evidence type="ECO:0000313" key="3">
    <source>
        <dbReference type="Proteomes" id="UP000294856"/>
    </source>
</evidence>
<dbReference type="PANTHER" id="PTHR43610:SF1">
    <property type="entry name" value="N-ACETYLTRANSFERASE DOMAIN-CONTAINING PROTEIN"/>
    <property type="match status" value="1"/>
</dbReference>
<evidence type="ECO:0000259" key="1">
    <source>
        <dbReference type="Pfam" id="PF13302"/>
    </source>
</evidence>
<evidence type="ECO:0000313" key="2">
    <source>
        <dbReference type="EMBL" id="TCJ89701.1"/>
    </source>
</evidence>
<dbReference type="InterPro" id="IPR000182">
    <property type="entry name" value="GNAT_dom"/>
</dbReference>
<dbReference type="STRING" id="1210063.GCA_001612665_05661"/>
<gene>
    <name evidence="2" type="ORF">DFR71_6338</name>
</gene>
<dbReference type="Pfam" id="PF13302">
    <property type="entry name" value="Acetyltransf_3"/>
    <property type="match status" value="1"/>
</dbReference>
<protein>
    <submittedName>
        <fullName evidence="2">RimJ/RimL family protein N-acetyltransferase</fullName>
    </submittedName>
</protein>
<organism evidence="2 3">
    <name type="scientific">Nocardia alba</name>
    <dbReference type="NCBI Taxonomy" id="225051"/>
    <lineage>
        <taxon>Bacteria</taxon>
        <taxon>Bacillati</taxon>
        <taxon>Actinomycetota</taxon>
        <taxon>Actinomycetes</taxon>
        <taxon>Mycobacteriales</taxon>
        <taxon>Nocardiaceae</taxon>
        <taxon>Nocardia</taxon>
    </lineage>
</organism>
<dbReference type="EMBL" id="SMFR01000009">
    <property type="protein sequence ID" value="TCJ89701.1"/>
    <property type="molecule type" value="Genomic_DNA"/>
</dbReference>
<dbReference type="InterPro" id="IPR016181">
    <property type="entry name" value="Acyl_CoA_acyltransferase"/>
</dbReference>
<dbReference type="GO" id="GO:0016747">
    <property type="term" value="F:acyltransferase activity, transferring groups other than amino-acyl groups"/>
    <property type="evidence" value="ECO:0007669"/>
    <property type="project" value="InterPro"/>
</dbReference>
<dbReference type="PANTHER" id="PTHR43610">
    <property type="entry name" value="BLL6696 PROTEIN"/>
    <property type="match status" value="1"/>
</dbReference>
<keyword evidence="2" id="KW-0808">Transferase</keyword>
<dbReference type="AlphaFoldDB" id="A0A4R1FFR9"/>
<accession>A0A4R1FFR9</accession>
<dbReference type="Gene3D" id="3.40.630.30">
    <property type="match status" value="1"/>
</dbReference>